<sequence length="1331" mass="150117">MWPTATEEELLAALAELAEANLLKKGVCSAEMAEIVARDCRKQKYFPRLASAIQHAWPTPRPEENPDPDTLWHRVLRDLRLALLAGDETEYTHNLLTLLELQETFPERFQENPLVTLCGNSFDPLWFAGLPLHIQLYALHQIFLSGLLHLTEIILPLEYLQDKRFLKGLPAKNREPFSYLLTSHLLIRGETRAASTWLKASQQQLPPLGIQGWQQLLAGDTTAAIHCYEEDLAKIRKANQNAQAYFTGVEGLFYLMALLQNGDYTAHQQIRDIISDLEAIQPHNPFLPSYFLLLALVEAKENRLDLARDRLTAVSILPKPHSITTLFLGLVTYWIEGRPSPVCLPYLKAYQKKAAAHGYLWLACEYASLLRLAGEKSTPPAITPEPPEVCSLVTAITPEEQWQRALRALNFSSAPALNLPPPTTSSRLAWMIDYRSQDGLISLAPKIQNLTARGQWTKGRSVALRKLYRKNKPSYLSPQDLLACETITESKDSRGVFFRFTMPDALVVLIGHPHAFLADSPKTPVEILQGEPELRVDQQGESLLIQFSPWPDNTDAIVLRETPARFKIYPITMDHRRVAEIIGPNGLSVPLGGKDELFATLGNISSFMTVHSTIEGKSVGVAEVQPDSRIHMQLLPYGPGFRLAMLVRPLQPDGPYQRPGEGPKTIIAHSGGKRTQTKRDLELEEKNGRLVEESCPMLAKGTDLEREWLLQDPEECLQLLLELQSLPDNVIIEWPEGERLTVSPPAELNQFLLTVKERNNWFEMSGTLKLNESLVLDMRTLLELAQTNSSRFIPLGHGHFLSLSRELRKRLDEIAAFAELKKSTVRLHPLAALALEDFTNGVGELHTDERWQEQQNRLKEAQEYEPKIPSTFKAVLRDYQLEGFNWLARLANWGVGACLADDMGLGKTVQALALALDRAVQGPTLVVAPTSVCPNWEEEANRFAPTFRVVLFGGRQRKKMLSELGPFDLLICSYGLLQQESALLATQNWETIILDEAQAIKNFITKRSRAAMLLQGRFKMVTTGTPIENHLTELWNLFQFINPGLLGSLNQFNQRFAIPIERGNDPEARKKLKKLISPFILRRLKSQVLEELPERTEILLQVEMEEREAALYTALRQRALENLRQTGGPPGKRSLQILAEIMKLRRACCNPRLVLPDTDIPSSKLTLFAKLVDELRENGHKALVFSQFVDHLSLVREHLDKEGISYRYLDGSTPSKERQRQVQEFQAGNGDLFLISLKAGGVGLNLTAADYVIHMDPWWNPAVEDQASDRAHRIGQKHPVTIYRLVAKNSIEEKIVHLHHEKRALADSLLEGTDISHAMNPADLLRLLKEA</sequence>
<proteinExistence type="predicted"/>
<evidence type="ECO:0000259" key="2">
    <source>
        <dbReference type="PROSITE" id="PS51192"/>
    </source>
</evidence>
<feature type="domain" description="Helicase ATP-binding" evidence="2">
    <location>
        <begin position="888"/>
        <end position="1044"/>
    </location>
</feature>
<dbReference type="Gene3D" id="3.40.50.10810">
    <property type="entry name" value="Tandem AAA-ATPase domain"/>
    <property type="match status" value="1"/>
</dbReference>
<reference evidence="4" key="2">
    <citation type="submission" date="2022-10" db="EMBL/GenBank/DDBJ databases">
        <authorList>
            <person name="Aronson H.S."/>
        </authorList>
    </citation>
    <scope>NUCLEOTIDE SEQUENCE</scope>
    <source>
        <strain evidence="4">RS19-109</strain>
    </source>
</reference>
<dbReference type="Proteomes" id="UP001154240">
    <property type="component" value="Unassembled WGS sequence"/>
</dbReference>
<keyword evidence="1" id="KW-0378">Hydrolase</keyword>
<dbReference type="CDD" id="cd18793">
    <property type="entry name" value="SF2_C_SNF"/>
    <property type="match status" value="1"/>
</dbReference>
<dbReference type="InterPro" id="IPR001650">
    <property type="entry name" value="Helicase_C-like"/>
</dbReference>
<dbReference type="GO" id="GO:0016787">
    <property type="term" value="F:hydrolase activity"/>
    <property type="evidence" value="ECO:0007669"/>
    <property type="project" value="UniProtKB-KW"/>
</dbReference>
<organism evidence="4 5">
    <name type="scientific">Thiovibrio frasassiensis</name>
    <dbReference type="NCBI Taxonomy" id="2984131"/>
    <lineage>
        <taxon>Bacteria</taxon>
        <taxon>Pseudomonadati</taxon>
        <taxon>Thermodesulfobacteriota</taxon>
        <taxon>Desulfobulbia</taxon>
        <taxon>Desulfobulbales</taxon>
        <taxon>Thiovibrionaceae</taxon>
        <taxon>Thiovibrio</taxon>
    </lineage>
</organism>
<gene>
    <name evidence="4" type="ORF">OLX77_09200</name>
</gene>
<evidence type="ECO:0000256" key="1">
    <source>
        <dbReference type="ARBA" id="ARBA00022801"/>
    </source>
</evidence>
<dbReference type="SMART" id="SM00490">
    <property type="entry name" value="HELICc"/>
    <property type="match status" value="1"/>
</dbReference>
<dbReference type="SMART" id="SM00487">
    <property type="entry name" value="DEXDc"/>
    <property type="match status" value="1"/>
</dbReference>
<dbReference type="InterPro" id="IPR027417">
    <property type="entry name" value="P-loop_NTPase"/>
</dbReference>
<dbReference type="SUPFAM" id="SSF52540">
    <property type="entry name" value="P-loop containing nucleoside triphosphate hydrolases"/>
    <property type="match status" value="2"/>
</dbReference>
<dbReference type="InterPro" id="IPR038718">
    <property type="entry name" value="SNF2-like_sf"/>
</dbReference>
<dbReference type="InterPro" id="IPR049730">
    <property type="entry name" value="SNF2/RAD54-like_C"/>
</dbReference>
<dbReference type="Pfam" id="PF00271">
    <property type="entry name" value="Helicase_C"/>
    <property type="match status" value="1"/>
</dbReference>
<keyword evidence="4" id="KW-0067">ATP-binding</keyword>
<keyword evidence="4" id="KW-0547">Nucleotide-binding</keyword>
<dbReference type="PROSITE" id="PS51192">
    <property type="entry name" value="HELICASE_ATP_BIND_1"/>
    <property type="match status" value="1"/>
</dbReference>
<keyword evidence="5" id="KW-1185">Reference proteome</keyword>
<comment type="caution">
    <text evidence="4">The sequence shown here is derived from an EMBL/GenBank/DDBJ whole genome shotgun (WGS) entry which is preliminary data.</text>
</comment>
<protein>
    <submittedName>
        <fullName evidence="4">DEAD/DEAH box helicase</fullName>
    </submittedName>
</protein>
<dbReference type="Pfam" id="PF00176">
    <property type="entry name" value="SNF2-rel_dom"/>
    <property type="match status" value="1"/>
</dbReference>
<dbReference type="InterPro" id="IPR014001">
    <property type="entry name" value="Helicase_ATP-bd"/>
</dbReference>
<accession>A0A9X4RQJ6</accession>
<reference evidence="4" key="1">
    <citation type="journal article" date="2022" name="bioRxiv">
        <title>Thiovibrio frasassiensisgen. nov., sp. nov., an autotrophic, elemental sulfur disproportionating bacterium isolated from sulfidic karst sediment, and proposal of Thiovibrionaceae fam. nov.</title>
        <authorList>
            <person name="Aronson H."/>
            <person name="Thomas C."/>
            <person name="Bhattacharyya M."/>
            <person name="Eckstein S."/>
            <person name="Jensen S."/>
            <person name="Barco R."/>
            <person name="Macalady J."/>
            <person name="Amend J."/>
        </authorList>
    </citation>
    <scope>NUCLEOTIDE SEQUENCE</scope>
    <source>
        <strain evidence="4">RS19-109</strain>
    </source>
</reference>
<dbReference type="EMBL" id="JAPHEH010000001">
    <property type="protein sequence ID" value="MDG4476332.1"/>
    <property type="molecule type" value="Genomic_DNA"/>
</dbReference>
<keyword evidence="4" id="KW-0347">Helicase</keyword>
<dbReference type="GO" id="GO:0004386">
    <property type="term" value="F:helicase activity"/>
    <property type="evidence" value="ECO:0007669"/>
    <property type="project" value="UniProtKB-KW"/>
</dbReference>
<dbReference type="PANTHER" id="PTHR10799">
    <property type="entry name" value="SNF2/RAD54 HELICASE FAMILY"/>
    <property type="match status" value="1"/>
</dbReference>
<dbReference type="Gene3D" id="3.40.50.300">
    <property type="entry name" value="P-loop containing nucleotide triphosphate hydrolases"/>
    <property type="match status" value="1"/>
</dbReference>
<dbReference type="RefSeq" id="WP_307633300.1">
    <property type="nucleotide sequence ID" value="NZ_JAPHEH010000001.1"/>
</dbReference>
<dbReference type="CDD" id="cd18012">
    <property type="entry name" value="DEXQc_arch_SWI2_SNF2"/>
    <property type="match status" value="1"/>
</dbReference>
<evidence type="ECO:0000313" key="4">
    <source>
        <dbReference type="EMBL" id="MDG4476332.1"/>
    </source>
</evidence>
<dbReference type="InterPro" id="IPR000330">
    <property type="entry name" value="SNF2_N"/>
</dbReference>
<feature type="domain" description="Helicase C-terminal" evidence="3">
    <location>
        <begin position="1167"/>
        <end position="1316"/>
    </location>
</feature>
<name>A0A9X4RQJ6_9BACT</name>
<dbReference type="GO" id="GO:0005524">
    <property type="term" value="F:ATP binding"/>
    <property type="evidence" value="ECO:0007669"/>
    <property type="project" value="InterPro"/>
</dbReference>
<evidence type="ECO:0000313" key="5">
    <source>
        <dbReference type="Proteomes" id="UP001154240"/>
    </source>
</evidence>
<evidence type="ECO:0000259" key="3">
    <source>
        <dbReference type="PROSITE" id="PS51194"/>
    </source>
</evidence>
<dbReference type="PROSITE" id="PS51194">
    <property type="entry name" value="HELICASE_CTER"/>
    <property type="match status" value="1"/>
</dbReference>